<dbReference type="AlphaFoldDB" id="A0A643BXJ2"/>
<name>A0A643BXJ2_BALPH</name>
<evidence type="ECO:0000313" key="1">
    <source>
        <dbReference type="EMBL" id="KAB0392368.1"/>
    </source>
</evidence>
<dbReference type="Proteomes" id="UP000437017">
    <property type="component" value="Unassembled WGS sequence"/>
</dbReference>
<comment type="caution">
    <text evidence="1">The sequence shown here is derived from an EMBL/GenBank/DDBJ whole genome shotgun (WGS) entry which is preliminary data.</text>
</comment>
<proteinExistence type="predicted"/>
<sequence>MGRVSNDSETKRNFATSLPTNLGVVSGILEQNVLMFLLNFGAINFYLGYSSAQDFFPYHVHEAKP</sequence>
<protein>
    <submittedName>
        <fullName evidence="1">Uncharacterized protein</fullName>
    </submittedName>
</protein>
<evidence type="ECO:0000313" key="2">
    <source>
        <dbReference type="Proteomes" id="UP000437017"/>
    </source>
</evidence>
<dbReference type="EMBL" id="SGJD01003896">
    <property type="protein sequence ID" value="KAB0392368.1"/>
    <property type="molecule type" value="Genomic_DNA"/>
</dbReference>
<reference evidence="1 2" key="1">
    <citation type="journal article" date="2019" name="PLoS ONE">
        <title>Genomic analyses reveal an absence of contemporary introgressive admixture between fin whales and blue whales, despite known hybrids.</title>
        <authorList>
            <person name="Westbury M.V."/>
            <person name="Petersen B."/>
            <person name="Lorenzen E.D."/>
        </authorList>
    </citation>
    <scope>NUCLEOTIDE SEQUENCE [LARGE SCALE GENOMIC DNA]</scope>
    <source>
        <strain evidence="1">FinWhale-01</strain>
    </source>
</reference>
<dbReference type="OrthoDB" id="206053at2759"/>
<gene>
    <name evidence="1" type="ORF">E2I00_004907</name>
</gene>
<organism evidence="1 2">
    <name type="scientific">Balaenoptera physalus</name>
    <name type="common">Fin whale</name>
    <name type="synonym">Balaena physalus</name>
    <dbReference type="NCBI Taxonomy" id="9770"/>
    <lineage>
        <taxon>Eukaryota</taxon>
        <taxon>Metazoa</taxon>
        <taxon>Chordata</taxon>
        <taxon>Craniata</taxon>
        <taxon>Vertebrata</taxon>
        <taxon>Euteleostomi</taxon>
        <taxon>Mammalia</taxon>
        <taxon>Eutheria</taxon>
        <taxon>Laurasiatheria</taxon>
        <taxon>Artiodactyla</taxon>
        <taxon>Whippomorpha</taxon>
        <taxon>Cetacea</taxon>
        <taxon>Mysticeti</taxon>
        <taxon>Balaenopteridae</taxon>
        <taxon>Balaenoptera</taxon>
    </lineage>
</organism>
<keyword evidence="2" id="KW-1185">Reference proteome</keyword>
<accession>A0A643BXJ2</accession>